<dbReference type="InterPro" id="IPR029026">
    <property type="entry name" value="tRNA_m1G_MTases_N"/>
</dbReference>
<evidence type="ECO:0000256" key="4">
    <source>
        <dbReference type="ARBA" id="ARBA00011738"/>
    </source>
</evidence>
<gene>
    <name evidence="15 19" type="primary">trmD</name>
    <name evidence="19" type="ORF">FAK_14000</name>
</gene>
<keyword evidence="11 15" id="KW-0819">tRNA processing</keyword>
<keyword evidence="20" id="KW-1185">Reference proteome</keyword>
<dbReference type="FunFam" id="3.40.1280.10:FF:000001">
    <property type="entry name" value="tRNA (guanine-N(1)-)-methyltransferase"/>
    <property type="match status" value="1"/>
</dbReference>
<proteinExistence type="inferred from homology"/>
<keyword evidence="7 15" id="KW-0963">Cytoplasm</keyword>
<evidence type="ECO:0000313" key="20">
    <source>
        <dbReference type="Proteomes" id="UP001366166"/>
    </source>
</evidence>
<feature type="binding site" evidence="15 16">
    <location>
        <begin position="131"/>
        <end position="136"/>
    </location>
    <ligand>
        <name>S-adenosyl-L-methionine</name>
        <dbReference type="ChEBI" id="CHEBI:59789"/>
    </ligand>
</feature>
<dbReference type="GO" id="GO:0005829">
    <property type="term" value="C:cytosol"/>
    <property type="evidence" value="ECO:0007669"/>
    <property type="project" value="TreeGrafter"/>
</dbReference>
<accession>A0AAU9EMA9</accession>
<dbReference type="InterPro" id="IPR002649">
    <property type="entry name" value="tRNA_m1G_MeTrfase_TrmD"/>
</dbReference>
<evidence type="ECO:0000259" key="18">
    <source>
        <dbReference type="Pfam" id="PF01746"/>
    </source>
</evidence>
<evidence type="ECO:0000256" key="9">
    <source>
        <dbReference type="ARBA" id="ARBA00022679"/>
    </source>
</evidence>
<evidence type="ECO:0000256" key="11">
    <source>
        <dbReference type="ARBA" id="ARBA00022694"/>
    </source>
</evidence>
<protein>
    <recommendedName>
        <fullName evidence="6 15">tRNA (guanine-N(1)-)-methyltransferase</fullName>
        <ecNumber evidence="5 15">2.1.1.228</ecNumber>
    </recommendedName>
    <alternativeName>
        <fullName evidence="12 15">M1G-methyltransferase</fullName>
    </alternativeName>
    <alternativeName>
        <fullName evidence="13 15">tRNA [GM37] methyltransferase</fullName>
    </alternativeName>
</protein>
<sequence length="248" mass="27154">MIFDILTLLPEACTAYLKASILGRAQKAGLIEVRLTNIRDFAFDRHRTVDDAPYGGGNGMVMKVEPLVAALESLPGQPRPRIVLMAPQGQPFTQALAAELAGLDRLVIICGRYEGIDERVRQLAVDQEISLGDFVLSGGELPALAVVDAVSRLIPGVLGGECSAAADSFSDGLLEHPHYTRPPEFRGLTVPEVLTSGNHAAIERWRRKESLRRTLRKRPELLQQACLDPEDEKLLFEIRGEIAEIEPG</sequence>
<dbReference type="PIRSF" id="PIRSF000386">
    <property type="entry name" value="tRNA_mtase"/>
    <property type="match status" value="1"/>
</dbReference>
<dbReference type="RefSeq" id="WP_338606049.1">
    <property type="nucleotide sequence ID" value="NZ_AP028679.1"/>
</dbReference>
<name>A0AAU9EMA9_9BACT</name>
<comment type="subunit">
    <text evidence="4 15 17">Homodimer.</text>
</comment>
<dbReference type="Gene3D" id="1.10.1270.20">
    <property type="entry name" value="tRNA(m1g37)methyltransferase, domain 2"/>
    <property type="match status" value="1"/>
</dbReference>
<keyword evidence="8 15" id="KW-0489">Methyltransferase</keyword>
<organism evidence="19 20">
    <name type="scientific">Desulfoferula mesophila</name>
    <dbReference type="NCBI Taxonomy" id="3058419"/>
    <lineage>
        <taxon>Bacteria</taxon>
        <taxon>Pseudomonadati</taxon>
        <taxon>Thermodesulfobacteriota</taxon>
        <taxon>Desulfarculia</taxon>
        <taxon>Desulfarculales</taxon>
        <taxon>Desulfarculaceae</taxon>
        <taxon>Desulfoferula</taxon>
    </lineage>
</organism>
<dbReference type="PANTHER" id="PTHR46417">
    <property type="entry name" value="TRNA (GUANINE-N(1)-)-METHYLTRANSFERASE"/>
    <property type="match status" value="1"/>
</dbReference>
<evidence type="ECO:0000256" key="3">
    <source>
        <dbReference type="ARBA" id="ARBA00007630"/>
    </source>
</evidence>
<evidence type="ECO:0000256" key="7">
    <source>
        <dbReference type="ARBA" id="ARBA00022490"/>
    </source>
</evidence>
<dbReference type="GO" id="GO:0002939">
    <property type="term" value="P:tRNA N1-guanine methylation"/>
    <property type="evidence" value="ECO:0007669"/>
    <property type="project" value="TreeGrafter"/>
</dbReference>
<dbReference type="Pfam" id="PF01746">
    <property type="entry name" value="tRNA_m1G_MT"/>
    <property type="match status" value="1"/>
</dbReference>
<evidence type="ECO:0000256" key="15">
    <source>
        <dbReference type="HAMAP-Rule" id="MF_00605"/>
    </source>
</evidence>
<evidence type="ECO:0000256" key="10">
    <source>
        <dbReference type="ARBA" id="ARBA00022691"/>
    </source>
</evidence>
<evidence type="ECO:0000256" key="14">
    <source>
        <dbReference type="ARBA" id="ARBA00047783"/>
    </source>
</evidence>
<comment type="similarity">
    <text evidence="3 15 17">Belongs to the RNA methyltransferase TrmD family.</text>
</comment>
<evidence type="ECO:0000256" key="5">
    <source>
        <dbReference type="ARBA" id="ARBA00012807"/>
    </source>
</evidence>
<keyword evidence="10 15" id="KW-0949">S-adenosyl-L-methionine</keyword>
<dbReference type="InterPro" id="IPR016009">
    <property type="entry name" value="tRNA_MeTrfase_TRMD/TRM10"/>
</dbReference>
<dbReference type="PANTHER" id="PTHR46417:SF1">
    <property type="entry name" value="TRNA (GUANINE-N(1)-)-METHYLTRANSFERASE"/>
    <property type="match status" value="1"/>
</dbReference>
<dbReference type="InterPro" id="IPR023148">
    <property type="entry name" value="tRNA_m1G_MeTrfase_C_sf"/>
</dbReference>
<dbReference type="Gene3D" id="3.40.1280.10">
    <property type="match status" value="1"/>
</dbReference>
<evidence type="ECO:0000256" key="2">
    <source>
        <dbReference type="ARBA" id="ARBA00004496"/>
    </source>
</evidence>
<dbReference type="NCBIfam" id="NF000648">
    <property type="entry name" value="PRK00026.1"/>
    <property type="match status" value="1"/>
</dbReference>
<dbReference type="EMBL" id="AP028679">
    <property type="protein sequence ID" value="BEQ14334.1"/>
    <property type="molecule type" value="Genomic_DNA"/>
</dbReference>
<evidence type="ECO:0000256" key="8">
    <source>
        <dbReference type="ARBA" id="ARBA00022603"/>
    </source>
</evidence>
<reference evidence="20" key="1">
    <citation type="journal article" date="2023" name="Arch. Microbiol.">
        <title>Desulfoferula mesophilus gen. nov. sp. nov., a mesophilic sulfate-reducing bacterium isolated from a brackish lake sediment.</title>
        <authorList>
            <person name="Watanabe T."/>
            <person name="Yabe T."/>
            <person name="Tsuji J.M."/>
            <person name="Fukui M."/>
        </authorList>
    </citation>
    <scope>NUCLEOTIDE SEQUENCE [LARGE SCALE GENOMIC DNA]</scope>
    <source>
        <strain evidence="20">12FAK</strain>
    </source>
</reference>
<dbReference type="AlphaFoldDB" id="A0AAU9EMA9"/>
<comment type="function">
    <text evidence="1 15 17">Specifically methylates guanosine-37 in various tRNAs.</text>
</comment>
<evidence type="ECO:0000256" key="12">
    <source>
        <dbReference type="ARBA" id="ARBA00029736"/>
    </source>
</evidence>
<evidence type="ECO:0000256" key="16">
    <source>
        <dbReference type="PIRSR" id="PIRSR000386-1"/>
    </source>
</evidence>
<evidence type="ECO:0000313" key="19">
    <source>
        <dbReference type="EMBL" id="BEQ14334.1"/>
    </source>
</evidence>
<dbReference type="KEGG" id="dmp:FAK_14000"/>
<feature type="binding site" evidence="15 16">
    <location>
        <position position="111"/>
    </location>
    <ligand>
        <name>S-adenosyl-L-methionine</name>
        <dbReference type="ChEBI" id="CHEBI:59789"/>
    </ligand>
</feature>
<feature type="domain" description="tRNA methyltransferase TRMD/TRM10-type" evidence="18">
    <location>
        <begin position="1"/>
        <end position="224"/>
    </location>
</feature>
<dbReference type="FunFam" id="1.10.1270.20:FF:000001">
    <property type="entry name" value="tRNA (guanine-N(1)-)-methyltransferase"/>
    <property type="match status" value="1"/>
</dbReference>
<evidence type="ECO:0000256" key="6">
    <source>
        <dbReference type="ARBA" id="ARBA00014679"/>
    </source>
</evidence>
<evidence type="ECO:0000256" key="13">
    <source>
        <dbReference type="ARBA" id="ARBA00033392"/>
    </source>
</evidence>
<comment type="catalytic activity">
    <reaction evidence="14 15 17">
        <text>guanosine(37) in tRNA + S-adenosyl-L-methionine = N(1)-methylguanosine(37) in tRNA + S-adenosyl-L-homocysteine + H(+)</text>
        <dbReference type="Rhea" id="RHEA:36899"/>
        <dbReference type="Rhea" id="RHEA-COMP:10145"/>
        <dbReference type="Rhea" id="RHEA-COMP:10147"/>
        <dbReference type="ChEBI" id="CHEBI:15378"/>
        <dbReference type="ChEBI" id="CHEBI:57856"/>
        <dbReference type="ChEBI" id="CHEBI:59789"/>
        <dbReference type="ChEBI" id="CHEBI:73542"/>
        <dbReference type="ChEBI" id="CHEBI:74269"/>
        <dbReference type="EC" id="2.1.1.228"/>
    </reaction>
</comment>
<dbReference type="HAMAP" id="MF_00605">
    <property type="entry name" value="TrmD"/>
    <property type="match status" value="1"/>
</dbReference>
<dbReference type="GO" id="GO:0052906">
    <property type="term" value="F:tRNA (guanine(37)-N1)-methyltransferase activity"/>
    <property type="evidence" value="ECO:0007669"/>
    <property type="project" value="UniProtKB-UniRule"/>
</dbReference>
<evidence type="ECO:0000256" key="1">
    <source>
        <dbReference type="ARBA" id="ARBA00002634"/>
    </source>
</evidence>
<dbReference type="EC" id="2.1.1.228" evidence="5 15"/>
<comment type="subcellular location">
    <subcellularLocation>
        <location evidence="2 15 17">Cytoplasm</location>
    </subcellularLocation>
</comment>
<dbReference type="NCBIfam" id="TIGR00088">
    <property type="entry name" value="trmD"/>
    <property type="match status" value="1"/>
</dbReference>
<dbReference type="CDD" id="cd18080">
    <property type="entry name" value="TrmD-like"/>
    <property type="match status" value="1"/>
</dbReference>
<keyword evidence="9 15" id="KW-0808">Transferase</keyword>
<dbReference type="InterPro" id="IPR029028">
    <property type="entry name" value="Alpha/beta_knot_MTases"/>
</dbReference>
<dbReference type="Proteomes" id="UP001366166">
    <property type="component" value="Chromosome"/>
</dbReference>
<evidence type="ECO:0000256" key="17">
    <source>
        <dbReference type="RuleBase" id="RU003464"/>
    </source>
</evidence>
<dbReference type="SUPFAM" id="SSF75217">
    <property type="entry name" value="alpha/beta knot"/>
    <property type="match status" value="1"/>
</dbReference>